<protein>
    <submittedName>
        <fullName evidence="4">TetR/AcrR family transcriptional regulator</fullName>
    </submittedName>
</protein>
<reference evidence="4" key="1">
    <citation type="submission" date="2023-07" db="EMBL/GenBank/DDBJ databases">
        <title>Fictibacillus sp. isolated from freshwater pond.</title>
        <authorList>
            <person name="Kirdat K."/>
            <person name="Bhat A."/>
            <person name="Mourya A."/>
            <person name="Yadav A."/>
        </authorList>
    </citation>
    <scope>NUCLEOTIDE SEQUENCE</scope>
    <source>
        <strain evidence="4">NE201</strain>
    </source>
</reference>
<keyword evidence="5" id="KW-1185">Reference proteome</keyword>
<evidence type="ECO:0000256" key="2">
    <source>
        <dbReference type="PROSITE-ProRule" id="PRU00335"/>
    </source>
</evidence>
<evidence type="ECO:0000256" key="1">
    <source>
        <dbReference type="ARBA" id="ARBA00023125"/>
    </source>
</evidence>
<proteinExistence type="predicted"/>
<comment type="caution">
    <text evidence="4">The sequence shown here is derived from an EMBL/GenBank/DDBJ whole genome shotgun (WGS) entry which is preliminary data.</text>
</comment>
<feature type="domain" description="HTH tetR-type" evidence="3">
    <location>
        <begin position="9"/>
        <end position="69"/>
    </location>
</feature>
<dbReference type="PANTHER" id="PTHR43479:SF21">
    <property type="entry name" value="TRANSCRIPTIONAL REGULATOR, TETR FAMILY"/>
    <property type="match status" value="1"/>
</dbReference>
<evidence type="ECO:0000313" key="4">
    <source>
        <dbReference type="EMBL" id="MDN4526325.1"/>
    </source>
</evidence>
<feature type="DNA-binding region" description="H-T-H motif" evidence="2">
    <location>
        <begin position="32"/>
        <end position="51"/>
    </location>
</feature>
<gene>
    <name evidence="4" type="ORF">QYB97_17710</name>
</gene>
<dbReference type="PANTHER" id="PTHR43479">
    <property type="entry name" value="ACREF/ENVCD OPERON REPRESSOR-RELATED"/>
    <property type="match status" value="1"/>
</dbReference>
<organism evidence="4 5">
    <name type="scientific">Fictibacillus fluitans</name>
    <dbReference type="NCBI Taxonomy" id="3058422"/>
    <lineage>
        <taxon>Bacteria</taxon>
        <taxon>Bacillati</taxon>
        <taxon>Bacillota</taxon>
        <taxon>Bacilli</taxon>
        <taxon>Bacillales</taxon>
        <taxon>Fictibacillaceae</taxon>
        <taxon>Fictibacillus</taxon>
    </lineage>
</organism>
<evidence type="ECO:0000259" key="3">
    <source>
        <dbReference type="PROSITE" id="PS50977"/>
    </source>
</evidence>
<dbReference type="SUPFAM" id="SSF46689">
    <property type="entry name" value="Homeodomain-like"/>
    <property type="match status" value="1"/>
</dbReference>
<accession>A0ABT8I0T2</accession>
<dbReference type="InterPro" id="IPR009057">
    <property type="entry name" value="Homeodomain-like_sf"/>
</dbReference>
<evidence type="ECO:0000313" key="5">
    <source>
        <dbReference type="Proteomes" id="UP001172721"/>
    </source>
</evidence>
<name>A0ABT8I0T2_9BACL</name>
<dbReference type="PRINTS" id="PR00455">
    <property type="entry name" value="HTHTETR"/>
</dbReference>
<keyword evidence="1 2" id="KW-0238">DNA-binding</keyword>
<dbReference type="Gene3D" id="1.10.357.10">
    <property type="entry name" value="Tetracycline Repressor, domain 2"/>
    <property type="match status" value="1"/>
</dbReference>
<dbReference type="InterPro" id="IPR001647">
    <property type="entry name" value="HTH_TetR"/>
</dbReference>
<dbReference type="EMBL" id="JAUHTR010000010">
    <property type="protein sequence ID" value="MDN4526325.1"/>
    <property type="molecule type" value="Genomic_DNA"/>
</dbReference>
<dbReference type="Pfam" id="PF00440">
    <property type="entry name" value="TetR_N"/>
    <property type="match status" value="1"/>
</dbReference>
<sequence>MDGFTRRTEQKKKIILDVAFEKLQNQNYKKATIKEIAKMAGVSQVTIYNYFGSKDQLLFEALERLMNQKLNKYEQAMKMEGNYPKLVSHIMAEEMKFVKVIMEGINQSAEIEWMQEKMKDFQNSHLIPFMIKLIKQGIREGFISPHLSEEELLFYFGMYQRELSRLYVEKGETKSLISEETFIHFFFNGLTGGITMKSKNMSDFYNHLDK</sequence>
<dbReference type="Proteomes" id="UP001172721">
    <property type="component" value="Unassembled WGS sequence"/>
</dbReference>
<dbReference type="InterPro" id="IPR050624">
    <property type="entry name" value="HTH-type_Tx_Regulator"/>
</dbReference>
<dbReference type="RefSeq" id="WP_301167350.1">
    <property type="nucleotide sequence ID" value="NZ_JAUHTR010000010.1"/>
</dbReference>
<dbReference type="PROSITE" id="PS50977">
    <property type="entry name" value="HTH_TETR_2"/>
    <property type="match status" value="1"/>
</dbReference>